<dbReference type="PANTHER" id="PTHR41523:SF8">
    <property type="entry name" value="ETHYLENE RESPONSE SENSOR PROTEIN"/>
    <property type="match status" value="1"/>
</dbReference>
<dbReference type="InterPro" id="IPR011102">
    <property type="entry name" value="Sig_transdc_His_kinase_HWE"/>
</dbReference>
<evidence type="ECO:0000256" key="7">
    <source>
        <dbReference type="ARBA" id="ARBA00022777"/>
    </source>
</evidence>
<evidence type="ECO:0000256" key="8">
    <source>
        <dbReference type="ARBA" id="ARBA00022840"/>
    </source>
</evidence>
<accession>A0AA42CMF5</accession>
<dbReference type="InterPro" id="IPR035965">
    <property type="entry name" value="PAS-like_dom_sf"/>
</dbReference>
<dbReference type="AlphaFoldDB" id="A0AA42CMF5"/>
<dbReference type="EC" id="2.7.13.3" evidence="2"/>
<dbReference type="Pfam" id="PF08447">
    <property type="entry name" value="PAS_3"/>
    <property type="match status" value="1"/>
</dbReference>
<dbReference type="SMART" id="SM00911">
    <property type="entry name" value="HWE_HK"/>
    <property type="match status" value="1"/>
</dbReference>
<dbReference type="InterPro" id="IPR000014">
    <property type="entry name" value="PAS"/>
</dbReference>
<proteinExistence type="predicted"/>
<dbReference type="EMBL" id="JAMOIM010000052">
    <property type="protein sequence ID" value="MCW6512498.1"/>
    <property type="molecule type" value="Genomic_DNA"/>
</dbReference>
<dbReference type="GO" id="GO:0005524">
    <property type="term" value="F:ATP binding"/>
    <property type="evidence" value="ECO:0007669"/>
    <property type="project" value="UniProtKB-KW"/>
</dbReference>
<evidence type="ECO:0000256" key="6">
    <source>
        <dbReference type="ARBA" id="ARBA00022741"/>
    </source>
</evidence>
<evidence type="ECO:0000256" key="5">
    <source>
        <dbReference type="ARBA" id="ARBA00022679"/>
    </source>
</evidence>
<gene>
    <name evidence="10" type="ORF">M8523_31790</name>
</gene>
<evidence type="ECO:0000256" key="4">
    <source>
        <dbReference type="ARBA" id="ARBA00022553"/>
    </source>
</evidence>
<keyword evidence="7" id="KW-0418">Kinase</keyword>
<dbReference type="InterPro" id="IPR013655">
    <property type="entry name" value="PAS_fold_3"/>
</dbReference>
<name>A0AA42CMF5_9HYPH</name>
<evidence type="ECO:0000313" key="10">
    <source>
        <dbReference type="EMBL" id="MCW6512498.1"/>
    </source>
</evidence>
<dbReference type="PANTHER" id="PTHR41523">
    <property type="entry name" value="TWO-COMPONENT SYSTEM SENSOR PROTEIN"/>
    <property type="match status" value="1"/>
</dbReference>
<comment type="caution">
    <text evidence="10">The sequence shown here is derived from an EMBL/GenBank/DDBJ whole genome shotgun (WGS) entry which is preliminary data.</text>
</comment>
<sequence>MATDAAGVALWSWNVDTDAISMDERAHGLWGVPSGPVTFTDLSANIHPEDLDRVRAAFASTRDVLGAYEVEFRILCGKELRWVSARGRGDDQGIVGRVMFGVFLDVTERKMTEEAREMIAGEMGHRVKNLFSIASALTMISERSTRTSKEMSQDLRLRLSALNRAHDLVRPVPGDPKRAAHLGDLLAMLLAPYAGDGLGGDRVHFTVPELLIGDASATALALVVHELATNSIKYGALSTATGTLDVTCLVDVQDAVITWRERGGPEVIPPKGNGGYGSRLVSGAVSGQLGGSIDVEWPSEGVIIVLRTSKARLAT</sequence>
<dbReference type="SUPFAM" id="SSF55874">
    <property type="entry name" value="ATPase domain of HSP90 chaperone/DNA topoisomerase II/histidine kinase"/>
    <property type="match status" value="1"/>
</dbReference>
<evidence type="ECO:0000256" key="1">
    <source>
        <dbReference type="ARBA" id="ARBA00000085"/>
    </source>
</evidence>
<evidence type="ECO:0000256" key="3">
    <source>
        <dbReference type="ARBA" id="ARBA00021740"/>
    </source>
</evidence>
<organism evidence="10 11">
    <name type="scientific">Lichenifustis flavocetrariae</name>
    <dbReference type="NCBI Taxonomy" id="2949735"/>
    <lineage>
        <taxon>Bacteria</taxon>
        <taxon>Pseudomonadati</taxon>
        <taxon>Pseudomonadota</taxon>
        <taxon>Alphaproteobacteria</taxon>
        <taxon>Hyphomicrobiales</taxon>
        <taxon>Lichenihabitantaceae</taxon>
        <taxon>Lichenifustis</taxon>
    </lineage>
</organism>
<dbReference type="Proteomes" id="UP001165667">
    <property type="component" value="Unassembled WGS sequence"/>
</dbReference>
<dbReference type="Gene3D" id="3.30.450.20">
    <property type="entry name" value="PAS domain"/>
    <property type="match status" value="1"/>
</dbReference>
<protein>
    <recommendedName>
        <fullName evidence="3">Blue-light-activated histidine kinase</fullName>
        <ecNumber evidence="2">2.7.13.3</ecNumber>
    </recommendedName>
</protein>
<keyword evidence="4" id="KW-0597">Phosphoprotein</keyword>
<evidence type="ECO:0000313" key="11">
    <source>
        <dbReference type="Proteomes" id="UP001165667"/>
    </source>
</evidence>
<dbReference type="InterPro" id="IPR036890">
    <property type="entry name" value="HATPase_C_sf"/>
</dbReference>
<keyword evidence="5" id="KW-0808">Transferase</keyword>
<comment type="catalytic activity">
    <reaction evidence="1">
        <text>ATP + protein L-histidine = ADP + protein N-phospho-L-histidine.</text>
        <dbReference type="EC" id="2.7.13.3"/>
    </reaction>
</comment>
<feature type="domain" description="Signal transduction histidine kinase HWE region" evidence="9">
    <location>
        <begin position="122"/>
        <end position="209"/>
    </location>
</feature>
<dbReference type="Gene3D" id="3.30.565.10">
    <property type="entry name" value="Histidine kinase-like ATPase, C-terminal domain"/>
    <property type="match status" value="1"/>
</dbReference>
<dbReference type="SUPFAM" id="SSF55785">
    <property type="entry name" value="PYP-like sensor domain (PAS domain)"/>
    <property type="match status" value="1"/>
</dbReference>
<dbReference type="Pfam" id="PF07536">
    <property type="entry name" value="HWE_HK"/>
    <property type="match status" value="1"/>
</dbReference>
<dbReference type="CDD" id="cd00130">
    <property type="entry name" value="PAS"/>
    <property type="match status" value="1"/>
</dbReference>
<reference evidence="10" key="1">
    <citation type="submission" date="2022-05" db="EMBL/GenBank/DDBJ databases">
        <authorList>
            <person name="Pankratov T."/>
        </authorList>
    </citation>
    <scope>NUCLEOTIDE SEQUENCE</scope>
    <source>
        <strain evidence="10">BP6-180914</strain>
    </source>
</reference>
<keyword evidence="8" id="KW-0067">ATP-binding</keyword>
<dbReference type="GO" id="GO:0004673">
    <property type="term" value="F:protein histidine kinase activity"/>
    <property type="evidence" value="ECO:0007669"/>
    <property type="project" value="UniProtKB-EC"/>
</dbReference>
<keyword evidence="6" id="KW-0547">Nucleotide-binding</keyword>
<evidence type="ECO:0000259" key="9">
    <source>
        <dbReference type="SMART" id="SM00911"/>
    </source>
</evidence>
<evidence type="ECO:0000256" key="2">
    <source>
        <dbReference type="ARBA" id="ARBA00012438"/>
    </source>
</evidence>
<keyword evidence="11" id="KW-1185">Reference proteome</keyword>